<evidence type="ECO:0000256" key="1">
    <source>
        <dbReference type="SAM" id="MobiDB-lite"/>
    </source>
</evidence>
<dbReference type="InterPro" id="IPR006448">
    <property type="entry name" value="Phage_term_ssu_P27"/>
</dbReference>
<evidence type="ECO:0000313" key="3">
    <source>
        <dbReference type="EMBL" id="QJA87545.1"/>
    </source>
</evidence>
<dbReference type="AlphaFoldDB" id="A0A6M3K3R3"/>
<dbReference type="Pfam" id="PF05119">
    <property type="entry name" value="Terminase_4"/>
    <property type="match status" value="1"/>
</dbReference>
<dbReference type="EMBL" id="MT142219">
    <property type="protein sequence ID" value="QJA76348.1"/>
    <property type="molecule type" value="Genomic_DNA"/>
</dbReference>
<protein>
    <submittedName>
        <fullName evidence="2">Putative terminase</fullName>
    </submittedName>
</protein>
<dbReference type="NCBIfam" id="TIGR01558">
    <property type="entry name" value="sm_term_P27"/>
    <property type="match status" value="1"/>
</dbReference>
<reference evidence="2" key="1">
    <citation type="submission" date="2020-03" db="EMBL/GenBank/DDBJ databases">
        <title>The deep terrestrial virosphere.</title>
        <authorList>
            <person name="Holmfeldt K."/>
            <person name="Nilsson E."/>
            <person name="Simone D."/>
            <person name="Lopez-Fernandez M."/>
            <person name="Wu X."/>
            <person name="de Brujin I."/>
            <person name="Lundin D."/>
            <person name="Andersson A."/>
            <person name="Bertilsson S."/>
            <person name="Dopson M."/>
        </authorList>
    </citation>
    <scope>NUCLEOTIDE SEQUENCE</scope>
    <source>
        <strain evidence="2">MM415A01530</strain>
        <strain evidence="3">MM415B02960</strain>
    </source>
</reference>
<name>A0A6M3K3R3_9ZZZZ</name>
<evidence type="ECO:0000313" key="2">
    <source>
        <dbReference type="EMBL" id="QJA76348.1"/>
    </source>
</evidence>
<accession>A0A6M3K3R3</accession>
<proteinExistence type="predicted"/>
<feature type="region of interest" description="Disordered" evidence="1">
    <location>
        <begin position="1"/>
        <end position="41"/>
    </location>
</feature>
<gene>
    <name evidence="2" type="ORF">MM415A01530_0009</name>
    <name evidence="3" type="ORF">MM415B02960_0003</name>
</gene>
<sequence length="170" mass="18911">MPKTGPKPQPTALKKLRGNPGRRPLPKNEPATGKYARVPPPPRYLDRYGKNEWRRVAGQLLKAGLLTKVDRSALSAYCACYSTWLNAQDQIKKHGVLVKAPSGFPMQSPYLAISNKALEQMLKFLVEFGMTPSSRARVKADKPEEKKDPLAEFQAAGKRLEAVKSRKGKI</sequence>
<dbReference type="EMBL" id="MT142715">
    <property type="protein sequence ID" value="QJA87545.1"/>
    <property type="molecule type" value="Genomic_DNA"/>
</dbReference>
<organism evidence="2">
    <name type="scientific">viral metagenome</name>
    <dbReference type="NCBI Taxonomy" id="1070528"/>
    <lineage>
        <taxon>unclassified sequences</taxon>
        <taxon>metagenomes</taxon>
        <taxon>organismal metagenomes</taxon>
    </lineage>
</organism>